<dbReference type="InterPro" id="IPR023612">
    <property type="entry name" value="Peptidase_M4"/>
</dbReference>
<dbReference type="NCBIfam" id="TIGR04183">
    <property type="entry name" value="Por_Secre_tail"/>
    <property type="match status" value="1"/>
</dbReference>
<comment type="caution">
    <text evidence="10">The sequence shown here is derived from an EMBL/GenBank/DDBJ whole genome shotgun (WGS) entry which is preliminary data.</text>
</comment>
<dbReference type="Gene3D" id="2.60.120.260">
    <property type="entry name" value="Galactose-binding domain-like"/>
    <property type="match status" value="1"/>
</dbReference>
<name>A0ABQ1ZYD0_9BACT</name>
<dbReference type="InterPro" id="IPR027268">
    <property type="entry name" value="Peptidase_M4/M1_CTD_sf"/>
</dbReference>
<dbReference type="Gene3D" id="3.10.170.10">
    <property type="match status" value="1"/>
</dbReference>
<proteinExistence type="inferred from homology"/>
<dbReference type="Pfam" id="PF02868">
    <property type="entry name" value="Peptidase_M4_C"/>
    <property type="match status" value="1"/>
</dbReference>
<dbReference type="PANTHER" id="PTHR33794:SF1">
    <property type="entry name" value="BACILLOLYSIN"/>
    <property type="match status" value="1"/>
</dbReference>
<keyword evidence="3" id="KW-0479">Metal-binding</keyword>
<dbReference type="Pfam" id="PF07504">
    <property type="entry name" value="FTP"/>
    <property type="match status" value="1"/>
</dbReference>
<evidence type="ECO:0000256" key="5">
    <source>
        <dbReference type="ARBA" id="ARBA00022801"/>
    </source>
</evidence>
<dbReference type="PANTHER" id="PTHR33794">
    <property type="entry name" value="BACILLOLYSIN"/>
    <property type="match status" value="1"/>
</dbReference>
<evidence type="ECO:0000256" key="2">
    <source>
        <dbReference type="ARBA" id="ARBA00022670"/>
    </source>
</evidence>
<dbReference type="Proteomes" id="UP000637774">
    <property type="component" value="Unassembled WGS sequence"/>
</dbReference>
<evidence type="ECO:0000313" key="11">
    <source>
        <dbReference type="Proteomes" id="UP000637774"/>
    </source>
</evidence>
<feature type="signal peptide" evidence="8">
    <location>
        <begin position="1"/>
        <end position="27"/>
    </location>
</feature>
<dbReference type="InterPro" id="IPR026444">
    <property type="entry name" value="Secre_tail"/>
</dbReference>
<dbReference type="InterPro" id="IPR050728">
    <property type="entry name" value="Zinc_Metalloprotease_M4"/>
</dbReference>
<dbReference type="SUPFAM" id="SSF49785">
    <property type="entry name" value="Galactose-binding domain-like"/>
    <property type="match status" value="1"/>
</dbReference>
<organism evidence="10 11">
    <name type="scientific">Hymenobacter frigidus</name>
    <dbReference type="NCBI Taxonomy" id="1524095"/>
    <lineage>
        <taxon>Bacteria</taxon>
        <taxon>Pseudomonadati</taxon>
        <taxon>Bacteroidota</taxon>
        <taxon>Cytophagia</taxon>
        <taxon>Cytophagales</taxon>
        <taxon>Hymenobacteraceae</taxon>
        <taxon>Hymenobacter</taxon>
    </lineage>
</organism>
<gene>
    <name evidence="10" type="ORF">GCM10011495_07000</name>
</gene>
<evidence type="ECO:0000256" key="7">
    <source>
        <dbReference type="ARBA" id="ARBA00023049"/>
    </source>
</evidence>
<dbReference type="InterPro" id="IPR013856">
    <property type="entry name" value="Peptidase_M4_domain"/>
</dbReference>
<dbReference type="Pfam" id="PF01483">
    <property type="entry name" value="P_proprotein"/>
    <property type="match status" value="1"/>
</dbReference>
<protein>
    <recommendedName>
        <fullName evidence="9">P/Homo B domain-containing protein</fullName>
    </recommendedName>
</protein>
<dbReference type="InterPro" id="IPR001570">
    <property type="entry name" value="Peptidase_M4_C_domain"/>
</dbReference>
<dbReference type="CDD" id="cd09597">
    <property type="entry name" value="M4_TLP"/>
    <property type="match status" value="1"/>
</dbReference>
<reference evidence="11" key="1">
    <citation type="journal article" date="2019" name="Int. J. Syst. Evol. Microbiol.">
        <title>The Global Catalogue of Microorganisms (GCM) 10K type strain sequencing project: providing services to taxonomists for standard genome sequencing and annotation.</title>
        <authorList>
            <consortium name="The Broad Institute Genomics Platform"/>
            <consortium name="The Broad Institute Genome Sequencing Center for Infectious Disease"/>
            <person name="Wu L."/>
            <person name="Ma J."/>
        </authorList>
    </citation>
    <scope>NUCLEOTIDE SEQUENCE [LARGE SCALE GENOMIC DNA]</scope>
    <source>
        <strain evidence="11">CGMCC 1.14966</strain>
    </source>
</reference>
<dbReference type="EMBL" id="BMGY01000004">
    <property type="protein sequence ID" value="GGH80975.1"/>
    <property type="molecule type" value="Genomic_DNA"/>
</dbReference>
<dbReference type="InterPro" id="IPR002884">
    <property type="entry name" value="P_dom"/>
</dbReference>
<evidence type="ECO:0000313" key="10">
    <source>
        <dbReference type="EMBL" id="GGH80975.1"/>
    </source>
</evidence>
<dbReference type="InterPro" id="IPR008979">
    <property type="entry name" value="Galactose-bd-like_sf"/>
</dbReference>
<keyword evidence="7" id="KW-0482">Metalloprotease</keyword>
<dbReference type="PROSITE" id="PS51829">
    <property type="entry name" value="P_HOMO_B"/>
    <property type="match status" value="1"/>
</dbReference>
<feature type="chain" id="PRO_5046258278" description="P/Homo B domain-containing protein" evidence="8">
    <location>
        <begin position="28"/>
        <end position="1558"/>
    </location>
</feature>
<keyword evidence="4 8" id="KW-0732">Signal</keyword>
<dbReference type="InterPro" id="IPR011096">
    <property type="entry name" value="FTP_domain"/>
</dbReference>
<feature type="domain" description="P/Homo B" evidence="9">
    <location>
        <begin position="968"/>
        <end position="1116"/>
    </location>
</feature>
<sequence>MIQPLRIGLLCALPLLAAAAVSGQALPADGTPQLRLLPAPNGAALRQLPLDSRALLRQELALRPTDDLRALRVETDELGQRHERFQQYFNGVKVEHGQYTVHRTAGVLSGEFKPVSATLSTKPALSAAAALQRALATIGASRYMWDDAAEEAGLKREQGNSAATYRPTGELVVVEDYRQPNAAQRPLVLAWKFNVYAQEPRSRAYVYVEARTGDVVLRDDIIKHAAGLLPAGAQAAKAGATRPAGVRGTQVAATGTFATRYMGSRQVATDLLGGSYRLRDYTRAAGIETYNLRTSTSLAGAIDFTDTDNNWTAAEFNNAAKDNAALDAHFGSTQVYDYWQTVHGRNSWDGLGGKLVNYVHYRAAYDNASWNGTAMQYGDGATAFSPLTALDVCAHETGHGICQATAGLVYRNESGALNEGFSDIWGAAVEFATDPTKQTWIVGEDISLTSGGLRSMSNPLSTAVLSTCPANYRGRRWNFGTTDNGGVHTNSGVLNHWFYILSVGKTGVNEQQQAYAVTGIGISKAARIAYRAERLYLTPNSDYRSARVFTIQAATDLFGANSAEVTAVIDAWYAVGLGTSSSAPAGAQAQCLADDAAVLTAVASSTAICAGSPLTLTATAAFPSTRRMRNTTATALPDGATAFTALPVYSTAVTFGSTLQRGLENAYRNYSDLTGVRVRLAHAQPGQVALRLAVRGTDGTTSYLNLAPALPTASGSAPVALDLTFATSATTALPATVAGSTLTGTFQAAAAFGSITPGTLANISLEAQDSQAGSTGTIELVELLFTRIATDAPSVRWVGPGLEAISLTTTTTPAGPVGGGTATYRYTVLASDPFFGCTSAQAVTVTVSQPVLTATALQTALCAGRGQAFGPIDLRVTADDSVAGQTYSWTGPAGYSAVGKNRRTTPTLAGRLRYIVNTATPGSNCAVQQTVTVIARRPVAAAPAGLDSVSCASATTRLRSRPFENQLTGPYQFAGSRQIPDNNPVGVRIPLTVAGSAEGFFDLRGVRVSITHPYTGDLILYVEAPDGTRVLLSRLNGGAGGNYQNTLFVDSVGARALGTGAAPFLGSWKVDEPTGFAKLRNASQTGTWNLFVVDAGPSDVGPVTAWSLVTRDNSVTWSGPNGITATGSNVLAATPATPGRYRYIGVTTTAGGCTFRDTVDVRVAPSPEWHLRQNTDLALAANWTCLPTPTTDAEVRGMANGQPVLTAGLVQVRNLTLRTGTALALNGGTLEVYGSLTLEPGATIAGTNGTLSLRGAAVTLTAPAATAFQVPRLLVNLPAATDTARLAQALTVGTAVVMQRGVLKTQASTLALLAGATIAETVDSYVSGRLVTSGALAVNSSQDFGGVGLTVSQVSGSLGSVNLTRSTDQAIGRAPARTSIRRYFTLSFLPTVAISGTMRLNYRDAELNGLAEADLQPFYTGAVGPPTGPWSPLARTAQSSTQNYVEWSSALAGTFTLSTPSAMLPTRNAANASFVVQAQPVPFGAAGFSLSVQAARPQAAASVAVYDLAGRLLVQRSVAVPVGLSAVALPETGRLAAGVYVVRVLLNNEIQTLRVTRE</sequence>
<evidence type="ECO:0000256" key="8">
    <source>
        <dbReference type="SAM" id="SignalP"/>
    </source>
</evidence>
<dbReference type="RefSeq" id="WP_188560634.1">
    <property type="nucleotide sequence ID" value="NZ_BMGY01000004.1"/>
</dbReference>
<evidence type="ECO:0000256" key="4">
    <source>
        <dbReference type="ARBA" id="ARBA00022729"/>
    </source>
</evidence>
<dbReference type="Pfam" id="PF01447">
    <property type="entry name" value="Peptidase_M4"/>
    <property type="match status" value="1"/>
</dbReference>
<dbReference type="SUPFAM" id="SSF55486">
    <property type="entry name" value="Metalloproteases ('zincins'), catalytic domain"/>
    <property type="match status" value="1"/>
</dbReference>
<evidence type="ECO:0000259" key="9">
    <source>
        <dbReference type="PROSITE" id="PS51829"/>
    </source>
</evidence>
<keyword evidence="5" id="KW-0378">Hydrolase</keyword>
<dbReference type="Gene3D" id="3.10.450.490">
    <property type="match status" value="1"/>
</dbReference>
<accession>A0ABQ1ZYD0</accession>
<keyword evidence="6" id="KW-0862">Zinc</keyword>
<keyword evidence="11" id="KW-1185">Reference proteome</keyword>
<evidence type="ECO:0000256" key="6">
    <source>
        <dbReference type="ARBA" id="ARBA00022833"/>
    </source>
</evidence>
<evidence type="ECO:0000256" key="3">
    <source>
        <dbReference type="ARBA" id="ARBA00022723"/>
    </source>
</evidence>
<dbReference type="PRINTS" id="PR00730">
    <property type="entry name" value="THERMOLYSIN"/>
</dbReference>
<keyword evidence="2" id="KW-0645">Protease</keyword>
<evidence type="ECO:0000256" key="1">
    <source>
        <dbReference type="ARBA" id="ARBA00009388"/>
    </source>
</evidence>
<comment type="similarity">
    <text evidence="1">Belongs to the peptidase M4 family.</text>
</comment>
<dbReference type="Gene3D" id="1.10.390.10">
    <property type="entry name" value="Neutral Protease Domain 2"/>
    <property type="match status" value="1"/>
</dbReference>